<keyword evidence="3" id="KW-1185">Reference proteome</keyword>
<dbReference type="HOGENOM" id="CLU_127731_0_0_6"/>
<dbReference type="PATRIC" id="fig|1261130.3.peg.1886"/>
<dbReference type="RefSeq" id="WP_008316882.1">
    <property type="nucleotide sequence ID" value="NZ_KB372787.1"/>
</dbReference>
<name>L8XY50_9GAMM</name>
<keyword evidence="1" id="KW-1133">Transmembrane helix</keyword>
<evidence type="ECO:0000256" key="1">
    <source>
        <dbReference type="SAM" id="Phobius"/>
    </source>
</evidence>
<evidence type="ECO:0000313" key="3">
    <source>
        <dbReference type="Proteomes" id="UP000011617"/>
    </source>
</evidence>
<dbReference type="EMBL" id="AOBV01000016">
    <property type="protein sequence ID" value="ELV07241.1"/>
    <property type="molecule type" value="Genomic_DNA"/>
</dbReference>
<accession>L8XY50</accession>
<reference evidence="2 3" key="1">
    <citation type="journal article" date="2013" name="Genome Announc.">
        <title>Complete Genome Sequence of Wohlfahrtiimonas chitiniclastica Strain SH04, Isolated from Chrysomya megacephala Collected from Pudong International Airport in China.</title>
        <authorList>
            <person name="Cao X.M."/>
            <person name="Chen T."/>
            <person name="Xu L.Z."/>
            <person name="Yao L.S."/>
            <person name="Qi J."/>
            <person name="Zhang X.L."/>
            <person name="Yan Q.L."/>
            <person name="Deng Y.H."/>
            <person name="Guo T.Y."/>
            <person name="Wang J."/>
            <person name="Hu K.X."/>
            <person name="Xu B.L."/>
        </authorList>
    </citation>
    <scope>NUCLEOTIDE SEQUENCE [LARGE SCALE GENOMIC DNA]</scope>
    <source>
        <strain evidence="2 3">SH04</strain>
    </source>
</reference>
<keyword evidence="1" id="KW-0472">Membrane</keyword>
<evidence type="ECO:0000313" key="2">
    <source>
        <dbReference type="EMBL" id="ELV07241.1"/>
    </source>
</evidence>
<organism evidence="2 3">
    <name type="scientific">Wohlfahrtiimonas chitiniclastica SH04</name>
    <dbReference type="NCBI Taxonomy" id="1261130"/>
    <lineage>
        <taxon>Bacteria</taxon>
        <taxon>Pseudomonadati</taxon>
        <taxon>Pseudomonadota</taxon>
        <taxon>Gammaproteobacteria</taxon>
        <taxon>Cardiobacteriales</taxon>
        <taxon>Ignatzschineriaceae</taxon>
        <taxon>Wohlfahrtiimonas</taxon>
    </lineage>
</organism>
<protein>
    <submittedName>
        <fullName evidence="2">Uncharacterized protein</fullName>
    </submittedName>
</protein>
<dbReference type="AlphaFoldDB" id="L8XY50"/>
<keyword evidence="1" id="KW-0812">Transmembrane</keyword>
<gene>
    <name evidence="2" type="ORF">F387_01964</name>
</gene>
<proteinExistence type="predicted"/>
<dbReference type="OrthoDB" id="6655706at2"/>
<sequence length="181" mass="20655">MRNEDELMIALDIIKTYSEAAQLNGQTLDNAIKKIENVRSDIIRTSQIQAKETVKSELSEPLAEFNKHADKFWKDSIQIINALDQQVENNKWKHTFTLTISAAIIIAGLFAAFFVWLPSFDEIKQRRAEIEYLTPKVEELRAKYNADFQTCDGKACVRVETKGCYGSKSTGVYDLCLLKLK</sequence>
<feature type="transmembrane region" description="Helical" evidence="1">
    <location>
        <begin position="96"/>
        <end position="117"/>
    </location>
</feature>
<comment type="caution">
    <text evidence="2">The sequence shown here is derived from an EMBL/GenBank/DDBJ whole genome shotgun (WGS) entry which is preliminary data.</text>
</comment>
<dbReference type="Proteomes" id="UP000011617">
    <property type="component" value="Unassembled WGS sequence"/>
</dbReference>